<organism evidence="2 3">
    <name type="scientific">Lophium mytilinum</name>
    <dbReference type="NCBI Taxonomy" id="390894"/>
    <lineage>
        <taxon>Eukaryota</taxon>
        <taxon>Fungi</taxon>
        <taxon>Dikarya</taxon>
        <taxon>Ascomycota</taxon>
        <taxon>Pezizomycotina</taxon>
        <taxon>Dothideomycetes</taxon>
        <taxon>Pleosporomycetidae</taxon>
        <taxon>Mytilinidiales</taxon>
        <taxon>Mytilinidiaceae</taxon>
        <taxon>Lophium</taxon>
    </lineage>
</organism>
<evidence type="ECO:0000313" key="2">
    <source>
        <dbReference type="EMBL" id="KAF2491958.1"/>
    </source>
</evidence>
<accession>A0A6A6QHQ5</accession>
<keyword evidence="3" id="KW-1185">Reference proteome</keyword>
<evidence type="ECO:0000256" key="1">
    <source>
        <dbReference type="SAM" id="MobiDB-lite"/>
    </source>
</evidence>
<dbReference type="EMBL" id="MU004194">
    <property type="protein sequence ID" value="KAF2491958.1"/>
    <property type="molecule type" value="Genomic_DNA"/>
</dbReference>
<feature type="region of interest" description="Disordered" evidence="1">
    <location>
        <begin position="138"/>
        <end position="174"/>
    </location>
</feature>
<feature type="compositionally biased region" description="Polar residues" evidence="1">
    <location>
        <begin position="149"/>
        <end position="163"/>
    </location>
</feature>
<protein>
    <submittedName>
        <fullName evidence="2">Uncharacterized protein</fullName>
    </submittedName>
</protein>
<gene>
    <name evidence="2" type="ORF">BU16DRAFT_99089</name>
</gene>
<reference evidence="2" key="1">
    <citation type="journal article" date="2020" name="Stud. Mycol.">
        <title>101 Dothideomycetes genomes: a test case for predicting lifestyles and emergence of pathogens.</title>
        <authorList>
            <person name="Haridas S."/>
            <person name="Albert R."/>
            <person name="Binder M."/>
            <person name="Bloem J."/>
            <person name="Labutti K."/>
            <person name="Salamov A."/>
            <person name="Andreopoulos B."/>
            <person name="Baker S."/>
            <person name="Barry K."/>
            <person name="Bills G."/>
            <person name="Bluhm B."/>
            <person name="Cannon C."/>
            <person name="Castanera R."/>
            <person name="Culley D."/>
            <person name="Daum C."/>
            <person name="Ezra D."/>
            <person name="Gonzalez J."/>
            <person name="Henrissat B."/>
            <person name="Kuo A."/>
            <person name="Liang C."/>
            <person name="Lipzen A."/>
            <person name="Lutzoni F."/>
            <person name="Magnuson J."/>
            <person name="Mondo S."/>
            <person name="Nolan M."/>
            <person name="Ohm R."/>
            <person name="Pangilinan J."/>
            <person name="Park H.-J."/>
            <person name="Ramirez L."/>
            <person name="Alfaro M."/>
            <person name="Sun H."/>
            <person name="Tritt A."/>
            <person name="Yoshinaga Y."/>
            <person name="Zwiers L.-H."/>
            <person name="Turgeon B."/>
            <person name="Goodwin S."/>
            <person name="Spatafora J."/>
            <person name="Crous P."/>
            <person name="Grigoriev I."/>
        </authorList>
    </citation>
    <scope>NUCLEOTIDE SEQUENCE</scope>
    <source>
        <strain evidence="2">CBS 269.34</strain>
    </source>
</reference>
<proteinExistence type="predicted"/>
<sequence length="174" mass="19213">MCGETSHRCEVAEPNEPVQVRGHPGKQSSHAKLRRLSNHRPSLVDLTTGLGFPHRTDSSPRGDRWSASTVKLESLACAAWDKVTSGDGLSRPFGLYISCITVCIKSLNCTLTELLVKSPSSPLEHPSLLRFASNSRNSSIADTRRRMSPRQTVSTPRVQTLTKPTFLPDPPMHW</sequence>
<name>A0A6A6QHQ5_9PEZI</name>
<dbReference type="Proteomes" id="UP000799750">
    <property type="component" value="Unassembled WGS sequence"/>
</dbReference>
<evidence type="ECO:0000313" key="3">
    <source>
        <dbReference type="Proteomes" id="UP000799750"/>
    </source>
</evidence>
<dbReference type="AlphaFoldDB" id="A0A6A6QHQ5"/>